<organism evidence="10">
    <name type="scientific">Enterobius vermicularis</name>
    <name type="common">Human pinworm</name>
    <dbReference type="NCBI Taxonomy" id="51028"/>
    <lineage>
        <taxon>Eukaryota</taxon>
        <taxon>Metazoa</taxon>
        <taxon>Ecdysozoa</taxon>
        <taxon>Nematoda</taxon>
        <taxon>Chromadorea</taxon>
        <taxon>Rhabditida</taxon>
        <taxon>Spirurina</taxon>
        <taxon>Oxyuridomorpha</taxon>
        <taxon>Oxyuroidea</taxon>
        <taxon>Oxyuridae</taxon>
        <taxon>Enterobius</taxon>
    </lineage>
</organism>
<reference evidence="10" key="1">
    <citation type="submission" date="2017-02" db="UniProtKB">
        <authorList>
            <consortium name="WormBaseParasite"/>
        </authorList>
    </citation>
    <scope>IDENTIFICATION</scope>
</reference>
<dbReference type="Pfam" id="PF23623">
    <property type="entry name" value="GBD_IRG7_N"/>
    <property type="match status" value="1"/>
</dbReference>
<feature type="disulfide bond" evidence="4">
    <location>
        <begin position="421"/>
        <end position="430"/>
    </location>
</feature>
<dbReference type="PROSITE" id="PS00022">
    <property type="entry name" value="EGF_1"/>
    <property type="match status" value="2"/>
</dbReference>
<dbReference type="InterPro" id="IPR057085">
    <property type="entry name" value="Ig_Irg-7"/>
</dbReference>
<dbReference type="InterPro" id="IPR000742">
    <property type="entry name" value="EGF"/>
</dbReference>
<dbReference type="STRING" id="51028.A0A0N4V9Y3"/>
<keyword evidence="4" id="KW-1015">Disulfide bond</keyword>
<keyword evidence="4" id="KW-0245">EGF-like domain</keyword>
<dbReference type="SMART" id="SM00181">
    <property type="entry name" value="EGF"/>
    <property type="match status" value="4"/>
</dbReference>
<dbReference type="Pfam" id="PF25106">
    <property type="entry name" value="VWA_4"/>
    <property type="match status" value="1"/>
</dbReference>
<dbReference type="InterPro" id="IPR006582">
    <property type="entry name" value="MD_domain"/>
</dbReference>
<feature type="region of interest" description="Disordered" evidence="5">
    <location>
        <begin position="358"/>
        <end position="378"/>
    </location>
</feature>
<proteinExistence type="predicted"/>
<dbReference type="SMART" id="SM00604">
    <property type="entry name" value="MD"/>
    <property type="match status" value="1"/>
</dbReference>
<feature type="domain" description="EGF-like" evidence="7">
    <location>
        <begin position="851"/>
        <end position="887"/>
    </location>
</feature>
<dbReference type="PROSITE" id="PS50026">
    <property type="entry name" value="EGF_3"/>
    <property type="match status" value="2"/>
</dbReference>
<evidence type="ECO:0000313" key="9">
    <source>
        <dbReference type="Proteomes" id="UP000274131"/>
    </source>
</evidence>
<dbReference type="CDD" id="cd00054">
    <property type="entry name" value="EGF_CA"/>
    <property type="match status" value="2"/>
</dbReference>
<name>A0A0N4V9Y3_ENTVE</name>
<dbReference type="EMBL" id="UXUI01008647">
    <property type="protein sequence ID" value="VDD92030.1"/>
    <property type="molecule type" value="Genomic_DNA"/>
</dbReference>
<evidence type="ECO:0000313" key="8">
    <source>
        <dbReference type="EMBL" id="VDD92030.1"/>
    </source>
</evidence>
<dbReference type="Pfam" id="PF24415">
    <property type="entry name" value="Ig_Irg-7"/>
    <property type="match status" value="1"/>
</dbReference>
<protein>
    <submittedName>
        <fullName evidence="10">EGF-like domain-containing protein</fullName>
    </submittedName>
</protein>
<dbReference type="WBParaSite" id="EVEC_0000726001-mRNA-1">
    <property type="protein sequence ID" value="EVEC_0000726001-mRNA-1"/>
    <property type="gene ID" value="EVEC_0000726001"/>
</dbReference>
<sequence length="1037" mass="116205">MKLQVCFLLLLFETVKGKQLFPEIRDTDDPTTAAVKRGIKEMHIYQTWEPKKPIKTKENFWNMSSKNEAYVVPLGEAAFSSHSLVSVNSDCNMPGYTGVNCEFLILYQIIIYCISFDKLTLSVTAICEATNPDVQPAPPSSDVVSEGVMTDAIMLEDCSSSMTTVLDKDMYEITIIIEANAKVYPKFTLRNMSGKQISPVEEIVSPAGRSYDATFAPQQPGVYVVQASSSGSASCFVIVRAVTNLLTVGGFATKNGSLASNRNDFPGKSATANQPTTFVIHAANLRSPGSLDTVTVFENFNVMARPQQLLVRYNCAYEYFIEHFFCTDTSGSYYYRVDGIDFWGNRFRRIGQFNCLPGPSGPTSKPSPEPGPKECQNGGKLLQNSDGTNYCYCQGFYSGSRCERILCMNGGTTIDGSTCICSRGFSGVHCEDVKCIQPAGYGFNTDHPTLILIVRIKSSMENVVKKQLNQQLWNIYNYYQAVDRDYFKRFALILFNNNKIVKTLSTMKIDDVISALNNVSLEDTRKCEDSVFTAIEMSLTSFLITNRSPIYVFTDALPNDEDEFETIFHLNTYWRAPIYVILLEPSVGTGCTMDLYHTAYSKLVDVTKRTSGHVFYIPNNKTGLAGKLFYGHMLHVFHRSSLVHSYDADRCQQKPKYQPVSVDRLLNEIVVTAVGSTRDSVSTSPNTECSYRIYSTQSSSRQQYEYDLFWGFTPGLIWDGPYLQPVAGEAMSLVAHINNYNLLEPSKVFAELLVYKQSETGRENVFASNGIWRLECDYTLYFAPMTCNFPNEMLYFTIFVRDELGTMIQRAGAAFCAVAHPTLEPPTNCQNGGVELQDNNATTCLCPPDWSGDKCEIAVCYNGGTPRNTGGGYWCSCPSGFTGSHCETVLCLVEGPEEPFSPINRDIVFVVDMTLYGAGLLDALNNYMNTLIRDIRLHHQEWIANYVLAGYNSTCTPLRRQLKKVVKCILLGFGILYAARRNDYTSFIQAVNDAYNTLTINKDRECRSKLYYALAEALDFVREDSYVVILHKRFETK</sequence>
<evidence type="ECO:0000256" key="2">
    <source>
        <dbReference type="ARBA" id="ARBA00022525"/>
    </source>
</evidence>
<feature type="signal peptide" evidence="6">
    <location>
        <begin position="1"/>
        <end position="17"/>
    </location>
</feature>
<comment type="subcellular location">
    <subcellularLocation>
        <location evidence="1">Secreted</location>
    </subcellularLocation>
</comment>
<keyword evidence="3 6" id="KW-0732">Signal</keyword>
<dbReference type="OrthoDB" id="5781816at2759"/>
<keyword evidence="9" id="KW-1185">Reference proteome</keyword>
<feature type="chain" id="PRO_5043122781" evidence="6">
    <location>
        <begin position="18"/>
        <end position="1037"/>
    </location>
</feature>
<evidence type="ECO:0000259" key="7">
    <source>
        <dbReference type="PROSITE" id="PS50026"/>
    </source>
</evidence>
<dbReference type="SUPFAM" id="SSF57196">
    <property type="entry name" value="EGF/Laminin"/>
    <property type="match status" value="2"/>
</dbReference>
<gene>
    <name evidence="8" type="ORF">EVEC_LOCUS6781</name>
</gene>
<dbReference type="PANTHER" id="PTHR47324:SF1">
    <property type="entry name" value="EGF-LIKE DOMAIN-CONTAINING PROTEIN-RELATED"/>
    <property type="match status" value="1"/>
</dbReference>
<evidence type="ECO:0000256" key="5">
    <source>
        <dbReference type="SAM" id="MobiDB-lite"/>
    </source>
</evidence>
<feature type="disulfide bond" evidence="4">
    <location>
        <begin position="877"/>
        <end position="886"/>
    </location>
</feature>
<dbReference type="InterPro" id="IPR053295">
    <property type="entry name" value="Innate_immunity_reg"/>
</dbReference>
<keyword evidence="2" id="KW-0964">Secreted</keyword>
<evidence type="ECO:0000256" key="3">
    <source>
        <dbReference type="ARBA" id="ARBA00022729"/>
    </source>
</evidence>
<feature type="domain" description="EGF-like" evidence="7">
    <location>
        <begin position="398"/>
        <end position="431"/>
    </location>
</feature>
<comment type="caution">
    <text evidence="4">Lacks conserved residue(s) required for the propagation of feature annotation.</text>
</comment>
<evidence type="ECO:0000256" key="6">
    <source>
        <dbReference type="SAM" id="SignalP"/>
    </source>
</evidence>
<evidence type="ECO:0000313" key="10">
    <source>
        <dbReference type="WBParaSite" id="EVEC_0000726001-mRNA-1"/>
    </source>
</evidence>
<dbReference type="PROSITE" id="PS01186">
    <property type="entry name" value="EGF_2"/>
    <property type="match status" value="2"/>
</dbReference>
<dbReference type="PANTHER" id="PTHR47324">
    <property type="entry name" value="PROTEIN IRG-7-RELATED"/>
    <property type="match status" value="1"/>
</dbReference>
<dbReference type="Proteomes" id="UP000274131">
    <property type="component" value="Unassembled WGS sequence"/>
</dbReference>
<accession>A0A0N4V9Y3</accession>
<evidence type="ECO:0000256" key="1">
    <source>
        <dbReference type="ARBA" id="ARBA00004613"/>
    </source>
</evidence>
<dbReference type="InterPro" id="IPR057086">
    <property type="entry name" value="GBD_Irg-7_N"/>
</dbReference>
<dbReference type="Gene3D" id="2.10.25.10">
    <property type="entry name" value="Laminin"/>
    <property type="match status" value="3"/>
</dbReference>
<evidence type="ECO:0000256" key="4">
    <source>
        <dbReference type="PROSITE-ProRule" id="PRU00076"/>
    </source>
</evidence>
<dbReference type="InterPro" id="IPR056861">
    <property type="entry name" value="HMCN1-like_VWA"/>
</dbReference>
<reference evidence="8 9" key="2">
    <citation type="submission" date="2018-10" db="EMBL/GenBank/DDBJ databases">
        <authorList>
            <consortium name="Pathogen Informatics"/>
        </authorList>
    </citation>
    <scope>NUCLEOTIDE SEQUENCE [LARGE SCALE GENOMIC DNA]</scope>
</reference>
<dbReference type="AlphaFoldDB" id="A0A0N4V9Y3"/>